<evidence type="ECO:0000256" key="1">
    <source>
        <dbReference type="SAM" id="MobiDB-lite"/>
    </source>
</evidence>
<accession>A0ABT1N0H9</accession>
<protein>
    <submittedName>
        <fullName evidence="2">Uncharacterized protein</fullName>
    </submittedName>
</protein>
<evidence type="ECO:0000313" key="2">
    <source>
        <dbReference type="EMBL" id="MCQ1058251.1"/>
    </source>
</evidence>
<feature type="region of interest" description="Disordered" evidence="1">
    <location>
        <begin position="51"/>
        <end position="83"/>
    </location>
</feature>
<reference evidence="2 3" key="1">
    <citation type="submission" date="2022-07" db="EMBL/GenBank/DDBJ databases">
        <title>Photobacterium pectinilyticum sp. nov., a marine bacterium isolated from surface seawater of Qingdao offshore.</title>
        <authorList>
            <person name="Wang X."/>
        </authorList>
    </citation>
    <scope>NUCLEOTIDE SEQUENCE [LARGE SCALE GENOMIC DNA]</scope>
    <source>
        <strain evidence="2 3">ZSDE20</strain>
    </source>
</reference>
<comment type="caution">
    <text evidence="2">The sequence shown here is derived from an EMBL/GenBank/DDBJ whole genome shotgun (WGS) entry which is preliminary data.</text>
</comment>
<sequence length="83" mass="9498">MRGNRPHLTLSYREICQQHGRLGMTMKPIAMHDALVQLSLVDVCDIAATIHPKDRPLNTPPHLGRRKKRMSQRRTQKTLSSCV</sequence>
<feature type="compositionally biased region" description="Basic residues" evidence="1">
    <location>
        <begin position="63"/>
        <end position="76"/>
    </location>
</feature>
<dbReference type="Proteomes" id="UP001524460">
    <property type="component" value="Unassembled WGS sequence"/>
</dbReference>
<dbReference type="EMBL" id="JANEYT010000016">
    <property type="protein sequence ID" value="MCQ1058251.1"/>
    <property type="molecule type" value="Genomic_DNA"/>
</dbReference>
<proteinExistence type="predicted"/>
<gene>
    <name evidence="2" type="ORF">NHN17_09285</name>
</gene>
<organism evidence="2 3">
    <name type="scientific">Photobacterium pectinilyticum</name>
    <dbReference type="NCBI Taxonomy" id="2906793"/>
    <lineage>
        <taxon>Bacteria</taxon>
        <taxon>Pseudomonadati</taxon>
        <taxon>Pseudomonadota</taxon>
        <taxon>Gammaproteobacteria</taxon>
        <taxon>Vibrionales</taxon>
        <taxon>Vibrionaceae</taxon>
        <taxon>Photobacterium</taxon>
    </lineage>
</organism>
<dbReference type="RefSeq" id="WP_255042076.1">
    <property type="nucleotide sequence ID" value="NZ_JANEYT010000016.1"/>
</dbReference>
<keyword evidence="3" id="KW-1185">Reference proteome</keyword>
<evidence type="ECO:0000313" key="3">
    <source>
        <dbReference type="Proteomes" id="UP001524460"/>
    </source>
</evidence>
<name>A0ABT1N0H9_9GAMM</name>